<sequence>MSKADNMLSILWMLKERKRVTAKQIANALEINIRTVYRYIDALCASGVPIIADSGHNGGYSLLHDFTDIPLFFDTNEQKALIHAAAFAKEAGYPFGESLQQAISKLKKYTNPEQLNKIHRHEEGFEVITAPVDPSLEAVLQELELSAADGYTLRMEYQTKNEESIKIRHIDPYGLVHWKNSWYSVAYCHLREDIRTFRVDRIQGLSRTDAEFERPKDFSARTFFLKNLLPDPENKEQLIPIRIQGNQPAINDLASHWLFGHMIIERSEHMICFVLEKDMAVHYAPFILLSYGKSIQVLEPQLVKEKLIEAASELLTYYQTLELH</sequence>
<dbReference type="InterPro" id="IPR036390">
    <property type="entry name" value="WH_DNA-bd_sf"/>
</dbReference>
<evidence type="ECO:0000259" key="1">
    <source>
        <dbReference type="Pfam" id="PF08279"/>
    </source>
</evidence>
<reference evidence="4" key="1">
    <citation type="submission" date="2015-08" db="EMBL/GenBank/DDBJ databases">
        <title>Genome sequencing project for genomic taxonomy and phylogenomics of Bacillus-like bacteria.</title>
        <authorList>
            <person name="Liu B."/>
            <person name="Wang J."/>
            <person name="Zhu Y."/>
            <person name="Liu G."/>
            <person name="Chen Q."/>
            <person name="Chen Z."/>
            <person name="Lan J."/>
            <person name="Che J."/>
            <person name="Ge C."/>
            <person name="Shi H."/>
            <person name="Pan Z."/>
            <person name="Liu X."/>
        </authorList>
    </citation>
    <scope>NUCLEOTIDE SEQUENCE [LARGE SCALE GENOMIC DNA]</scope>
    <source>
        <strain evidence="4">FJAT-4402</strain>
    </source>
</reference>
<dbReference type="RefSeq" id="WP_053604975.1">
    <property type="nucleotide sequence ID" value="NZ_CP012600.1"/>
</dbReference>
<dbReference type="EMBL" id="CP012600">
    <property type="protein sequence ID" value="ALC83140.1"/>
    <property type="molecule type" value="Genomic_DNA"/>
</dbReference>
<dbReference type="STRING" id="1441095.AM592_17370"/>
<dbReference type="PIRSF" id="PIRSF016838">
    <property type="entry name" value="PafC"/>
    <property type="match status" value="1"/>
</dbReference>
<dbReference type="PATRIC" id="fig|1441095.3.peg.3855"/>
<gene>
    <name evidence="3" type="ORF">AM592_17370</name>
</gene>
<dbReference type="AlphaFoldDB" id="A0A0M4GBL0"/>
<dbReference type="InterPro" id="IPR028349">
    <property type="entry name" value="PafC-like"/>
</dbReference>
<reference evidence="3 4" key="2">
    <citation type="journal article" date="2016" name="Int. J. Syst. Evol. Microbiol.">
        <title>Bacillus gobiensis sp. nov., isolated from a soil sample.</title>
        <authorList>
            <person name="Liu B."/>
            <person name="Liu G.H."/>
            <person name="Cetin S."/>
            <person name="Schumann P."/>
            <person name="Pan Z.Z."/>
            <person name="Chen Q.Q."/>
        </authorList>
    </citation>
    <scope>NUCLEOTIDE SEQUENCE [LARGE SCALE GENOMIC DNA]</scope>
    <source>
        <strain evidence="3 4">FJAT-4402</strain>
    </source>
</reference>
<dbReference type="Proteomes" id="UP000067625">
    <property type="component" value="Chromosome"/>
</dbReference>
<evidence type="ECO:0000259" key="2">
    <source>
        <dbReference type="Pfam" id="PF13280"/>
    </source>
</evidence>
<evidence type="ECO:0000313" key="4">
    <source>
        <dbReference type="Proteomes" id="UP000067625"/>
    </source>
</evidence>
<feature type="domain" description="Helix-turn-helix type 11" evidence="1">
    <location>
        <begin position="8"/>
        <end position="60"/>
    </location>
</feature>
<dbReference type="InterPro" id="IPR026881">
    <property type="entry name" value="WYL_dom"/>
</dbReference>
<dbReference type="PANTHER" id="PTHR34580">
    <property type="match status" value="1"/>
</dbReference>
<dbReference type="InterPro" id="IPR013196">
    <property type="entry name" value="HTH_11"/>
</dbReference>
<organism evidence="3 4">
    <name type="scientific">Bacillus gobiensis</name>
    <dbReference type="NCBI Taxonomy" id="1441095"/>
    <lineage>
        <taxon>Bacteria</taxon>
        <taxon>Bacillati</taxon>
        <taxon>Bacillota</taxon>
        <taxon>Bacilli</taxon>
        <taxon>Bacillales</taxon>
        <taxon>Bacillaceae</taxon>
        <taxon>Bacillus</taxon>
    </lineage>
</organism>
<dbReference type="OrthoDB" id="9767131at2"/>
<evidence type="ECO:0000313" key="3">
    <source>
        <dbReference type="EMBL" id="ALC83140.1"/>
    </source>
</evidence>
<dbReference type="PANTHER" id="PTHR34580:SF3">
    <property type="entry name" value="PROTEIN PAFB"/>
    <property type="match status" value="1"/>
</dbReference>
<dbReference type="SUPFAM" id="SSF46785">
    <property type="entry name" value="Winged helix' DNA-binding domain"/>
    <property type="match status" value="1"/>
</dbReference>
<dbReference type="Pfam" id="PF08279">
    <property type="entry name" value="HTH_11"/>
    <property type="match status" value="1"/>
</dbReference>
<protein>
    <submittedName>
        <fullName evidence="3">DeoR faimly transcriptional regulator</fullName>
    </submittedName>
</protein>
<dbReference type="Pfam" id="PF13280">
    <property type="entry name" value="WYL"/>
    <property type="match status" value="1"/>
</dbReference>
<dbReference type="PROSITE" id="PS52050">
    <property type="entry name" value="WYL"/>
    <property type="match status" value="1"/>
</dbReference>
<dbReference type="InterPro" id="IPR051534">
    <property type="entry name" value="CBASS_pafABC_assoc_protein"/>
</dbReference>
<feature type="domain" description="WYL" evidence="2">
    <location>
        <begin position="139"/>
        <end position="205"/>
    </location>
</feature>
<proteinExistence type="predicted"/>
<dbReference type="InterPro" id="IPR036388">
    <property type="entry name" value="WH-like_DNA-bd_sf"/>
</dbReference>
<dbReference type="Gene3D" id="1.10.10.10">
    <property type="entry name" value="Winged helix-like DNA-binding domain superfamily/Winged helix DNA-binding domain"/>
    <property type="match status" value="1"/>
</dbReference>
<keyword evidence="4" id="KW-1185">Reference proteome</keyword>
<name>A0A0M4GBL0_9BACI</name>
<accession>A0A0M4GBL0</accession>